<keyword evidence="3" id="KW-1185">Reference proteome</keyword>
<dbReference type="CDD" id="cd04301">
    <property type="entry name" value="NAT_SF"/>
    <property type="match status" value="1"/>
</dbReference>
<reference evidence="3" key="1">
    <citation type="submission" date="2016-01" db="EMBL/GenBank/DDBJ databases">
        <title>Draft genome sequence of Thermodesulfovibrio aggregans strain TGE-P1.</title>
        <authorList>
            <person name="Sekiguchi Y."/>
            <person name="Ohashi A."/>
            <person name="Matsuura N."/>
            <person name="Tourlousse M.D."/>
        </authorList>
    </citation>
    <scope>NUCLEOTIDE SEQUENCE [LARGE SCALE GENOMIC DNA]</scope>
    <source>
        <strain evidence="3">TGE-P1</strain>
    </source>
</reference>
<organism evidence="2 3">
    <name type="scientific">Thermodesulfovibrio aggregans</name>
    <dbReference type="NCBI Taxonomy" id="86166"/>
    <lineage>
        <taxon>Bacteria</taxon>
        <taxon>Pseudomonadati</taxon>
        <taxon>Nitrospirota</taxon>
        <taxon>Thermodesulfovibrionia</taxon>
        <taxon>Thermodesulfovibrionales</taxon>
        <taxon>Thermodesulfovibrionaceae</taxon>
        <taxon>Thermodesulfovibrio</taxon>
    </lineage>
</organism>
<dbReference type="STRING" id="86166.TAGGR_11087"/>
<gene>
    <name evidence="2" type="ORF">TAGGR_11087</name>
</gene>
<dbReference type="RefSeq" id="WP_059176305.1">
    <property type="nucleotide sequence ID" value="NZ_BCNO01000001.1"/>
</dbReference>
<dbReference type="SUPFAM" id="SSF55729">
    <property type="entry name" value="Acyl-CoA N-acyltransferases (Nat)"/>
    <property type="match status" value="1"/>
</dbReference>
<dbReference type="GO" id="GO:0016747">
    <property type="term" value="F:acyltransferase activity, transferring groups other than amino-acyl groups"/>
    <property type="evidence" value="ECO:0007669"/>
    <property type="project" value="InterPro"/>
</dbReference>
<evidence type="ECO:0000259" key="1">
    <source>
        <dbReference type="PROSITE" id="PS51186"/>
    </source>
</evidence>
<dbReference type="Pfam" id="PF00583">
    <property type="entry name" value="Acetyltransf_1"/>
    <property type="match status" value="1"/>
</dbReference>
<protein>
    <recommendedName>
        <fullName evidence="1">N-acetyltransferase domain-containing protein</fullName>
    </recommendedName>
</protein>
<dbReference type="PROSITE" id="PS51186">
    <property type="entry name" value="GNAT"/>
    <property type="match status" value="1"/>
</dbReference>
<evidence type="ECO:0000313" key="3">
    <source>
        <dbReference type="Proteomes" id="UP000054976"/>
    </source>
</evidence>
<feature type="domain" description="N-acetyltransferase" evidence="1">
    <location>
        <begin position="199"/>
        <end position="369"/>
    </location>
</feature>
<dbReference type="PANTHER" id="PTHR41368:SF1">
    <property type="entry name" value="PROTEIN YGHO"/>
    <property type="match status" value="1"/>
</dbReference>
<accession>A0A0U9HP75</accession>
<dbReference type="Proteomes" id="UP000054976">
    <property type="component" value="Unassembled WGS sequence"/>
</dbReference>
<dbReference type="Gene3D" id="3.40.630.30">
    <property type="match status" value="1"/>
</dbReference>
<dbReference type="EMBL" id="BCNO01000001">
    <property type="protein sequence ID" value="GAQ94894.1"/>
    <property type="molecule type" value="Genomic_DNA"/>
</dbReference>
<dbReference type="PANTHER" id="PTHR41368">
    <property type="entry name" value="PROTEIN YGHO"/>
    <property type="match status" value="1"/>
</dbReference>
<name>A0A0U9HP75_9BACT</name>
<dbReference type="AlphaFoldDB" id="A0A0U9HP75"/>
<comment type="caution">
    <text evidence="2">The sequence shown here is derived from an EMBL/GenBank/DDBJ whole genome shotgun (WGS) entry which is preliminary data.</text>
</comment>
<dbReference type="InterPro" id="IPR039968">
    <property type="entry name" value="BcerS-like"/>
</dbReference>
<proteinExistence type="predicted"/>
<dbReference type="OrthoDB" id="9806005at2"/>
<dbReference type="FunFam" id="3.40.630.30:FF:000304">
    <property type="entry name" value="YghO protein"/>
    <property type="match status" value="1"/>
</dbReference>
<dbReference type="InterPro" id="IPR016181">
    <property type="entry name" value="Acyl_CoA_acyltransferase"/>
</dbReference>
<dbReference type="InterPro" id="IPR000182">
    <property type="entry name" value="GNAT_dom"/>
</dbReference>
<sequence>MEIREVTTKKELKEFVYLPLKLYKNDPFYASPLINEMTEHLTEKNPFFKRAKAKFYIAYKNKKPVGRIAAIVNYAHLEYHNDNAGFFGLFECINDQAVANSLFDKTRKFLKENNLSIMRGPMNLSTNEECGFLYEGFDTPSMIMIPYNPPYYNELVKSYGMRKAKDLYCFLADIPEKLPQKIERIANFAEKQGIKVRTVNLKNLTQELYAFMEVYNEAWAHNWGFIPITKEEIDYMAMKLKPIALQELIIVAEKDGKPVGFFGAIPDFNEVLRKIKGKLTPLSIIKALYYRRKINSIRLLLFGVKKDMRHKGVESIMLREAFKGAKKYGFKKVEFSWILEDNFDTINLTQIINAIRYKTLRIYETDIVL</sequence>
<evidence type="ECO:0000313" key="2">
    <source>
        <dbReference type="EMBL" id="GAQ94894.1"/>
    </source>
</evidence>